<dbReference type="EMBL" id="LN824141">
    <property type="protein sequence ID" value="CEP78932.1"/>
    <property type="molecule type" value="Genomic_DNA"/>
</dbReference>
<accession>A0A0C7NT08</accession>
<evidence type="ECO:0000256" key="6">
    <source>
        <dbReference type="ARBA" id="ARBA00022842"/>
    </source>
</evidence>
<keyword evidence="3 10" id="KW-0132">Cell division</keyword>
<dbReference type="CDD" id="cd01876">
    <property type="entry name" value="YihA_EngB"/>
    <property type="match status" value="1"/>
</dbReference>
<dbReference type="HOGENOM" id="CLU_033732_3_0_0"/>
<evidence type="ECO:0000256" key="8">
    <source>
        <dbReference type="ARBA" id="ARBA00023210"/>
    </source>
</evidence>
<evidence type="ECO:0000256" key="7">
    <source>
        <dbReference type="ARBA" id="ARBA00023134"/>
    </source>
</evidence>
<evidence type="ECO:0000256" key="1">
    <source>
        <dbReference type="ARBA" id="ARBA00001946"/>
    </source>
</evidence>
<dbReference type="InterPro" id="IPR006073">
    <property type="entry name" value="GTP-bd"/>
</dbReference>
<dbReference type="InterPro" id="IPR019987">
    <property type="entry name" value="GTP-bd_ribosome_bio_YsxC"/>
</dbReference>
<dbReference type="InterPro" id="IPR027417">
    <property type="entry name" value="P-loop_NTPase"/>
</dbReference>
<dbReference type="KEGG" id="dtn:DTL3_1643"/>
<dbReference type="NCBIfam" id="TIGR03598">
    <property type="entry name" value="GTPase_YsxC"/>
    <property type="match status" value="1"/>
</dbReference>
<name>A0A0C7NT08_DEFTU</name>
<dbReference type="SUPFAM" id="SSF52540">
    <property type="entry name" value="P-loop containing nucleoside triphosphate hydrolases"/>
    <property type="match status" value="1"/>
</dbReference>
<dbReference type="STRING" id="1006576.DTL3_1643"/>
<organism evidence="12 13">
    <name type="scientific">Defluviitoga tunisiensis</name>
    <dbReference type="NCBI Taxonomy" id="1006576"/>
    <lineage>
        <taxon>Bacteria</taxon>
        <taxon>Thermotogati</taxon>
        <taxon>Thermotogota</taxon>
        <taxon>Thermotogae</taxon>
        <taxon>Petrotogales</taxon>
        <taxon>Petrotogaceae</taxon>
        <taxon>Defluviitoga</taxon>
    </lineage>
</organism>
<keyword evidence="7 10" id="KW-0342">GTP-binding</keyword>
<dbReference type="FunFam" id="3.40.50.300:FF:000098">
    <property type="entry name" value="Probable GTP-binding protein EngB"/>
    <property type="match status" value="1"/>
</dbReference>
<gene>
    <name evidence="10 12" type="primary">engB</name>
    <name evidence="12" type="ORF">DTL3_1643</name>
</gene>
<dbReference type="PROSITE" id="PS51706">
    <property type="entry name" value="G_ENGB"/>
    <property type="match status" value="1"/>
</dbReference>
<keyword evidence="6" id="KW-0460">Magnesium</keyword>
<evidence type="ECO:0000313" key="12">
    <source>
        <dbReference type="EMBL" id="CEP78932.1"/>
    </source>
</evidence>
<dbReference type="GO" id="GO:0005829">
    <property type="term" value="C:cytosol"/>
    <property type="evidence" value="ECO:0007669"/>
    <property type="project" value="TreeGrafter"/>
</dbReference>
<dbReference type="PATRIC" id="fig|1006576.9.peg.1638"/>
<evidence type="ECO:0000256" key="4">
    <source>
        <dbReference type="ARBA" id="ARBA00022723"/>
    </source>
</evidence>
<reference evidence="13" key="1">
    <citation type="submission" date="2014-11" db="EMBL/GenBank/DDBJ databases">
        <authorList>
            <person name="Wibberg D."/>
        </authorList>
    </citation>
    <scope>NUCLEOTIDE SEQUENCE [LARGE SCALE GENOMIC DNA]</scope>
    <source>
        <strain evidence="13">L3</strain>
    </source>
</reference>
<dbReference type="PANTHER" id="PTHR11649">
    <property type="entry name" value="MSS1/TRME-RELATED GTP-BINDING PROTEIN"/>
    <property type="match status" value="1"/>
</dbReference>
<evidence type="ECO:0000259" key="11">
    <source>
        <dbReference type="PROSITE" id="PS51706"/>
    </source>
</evidence>
<keyword evidence="4" id="KW-0479">Metal-binding</keyword>
<dbReference type="GO" id="GO:0005525">
    <property type="term" value="F:GTP binding"/>
    <property type="evidence" value="ECO:0007669"/>
    <property type="project" value="UniProtKB-UniRule"/>
</dbReference>
<proteinExistence type="inferred from homology"/>
<keyword evidence="5 10" id="KW-0547">Nucleotide-binding</keyword>
<protein>
    <recommendedName>
        <fullName evidence="10">Probable GTP-binding protein EngB</fullName>
    </recommendedName>
</protein>
<dbReference type="Pfam" id="PF01926">
    <property type="entry name" value="MMR_HSR1"/>
    <property type="match status" value="1"/>
</dbReference>
<evidence type="ECO:0000256" key="5">
    <source>
        <dbReference type="ARBA" id="ARBA00022741"/>
    </source>
</evidence>
<evidence type="ECO:0000256" key="10">
    <source>
        <dbReference type="HAMAP-Rule" id="MF_00321"/>
    </source>
</evidence>
<dbReference type="AlphaFoldDB" id="A0A0C7NT08"/>
<comment type="function">
    <text evidence="10">Necessary for normal cell division and for the maintenance of normal septation.</text>
</comment>
<dbReference type="PANTHER" id="PTHR11649:SF13">
    <property type="entry name" value="ENGB-TYPE G DOMAIN-CONTAINING PROTEIN"/>
    <property type="match status" value="1"/>
</dbReference>
<evidence type="ECO:0000313" key="13">
    <source>
        <dbReference type="Proteomes" id="UP000032809"/>
    </source>
</evidence>
<feature type="domain" description="EngB-type G" evidence="11">
    <location>
        <begin position="22"/>
        <end position="194"/>
    </location>
</feature>
<comment type="cofactor">
    <cofactor evidence="1">
        <name>Mg(2+)</name>
        <dbReference type="ChEBI" id="CHEBI:18420"/>
    </cofactor>
</comment>
<evidence type="ECO:0000256" key="2">
    <source>
        <dbReference type="ARBA" id="ARBA00009638"/>
    </source>
</evidence>
<dbReference type="RefSeq" id="WP_045088285.1">
    <property type="nucleotide sequence ID" value="NZ_LN824141.1"/>
</dbReference>
<dbReference type="GO" id="GO:0000917">
    <property type="term" value="P:division septum assembly"/>
    <property type="evidence" value="ECO:0007669"/>
    <property type="project" value="UniProtKB-KW"/>
</dbReference>
<keyword evidence="8 10" id="KW-0717">Septation</keyword>
<evidence type="ECO:0000256" key="3">
    <source>
        <dbReference type="ARBA" id="ARBA00022618"/>
    </source>
</evidence>
<sequence>MRITNAKLIKTVYEAKDLPPLDKKEIAFAGRSNVGKSSFLNTVLGINAAKVSSSPGKTRSINYYLVNDIYYFVDLPGYGFAKVSKQEKERWSILLEAYFNQRLNLNMVFLLLDHRHLPQDLDYVMIEWLRDLGIPFIIILTKVDKLKTSERKRMLEQIKKSLSVYGDYIYIPFSSKTKEGLKEVLDLFSKIFGESSYNSDIVN</sequence>
<dbReference type="HAMAP" id="MF_00321">
    <property type="entry name" value="GTPase_EngB"/>
    <property type="match status" value="1"/>
</dbReference>
<dbReference type="Proteomes" id="UP000032809">
    <property type="component" value="Chromosome I"/>
</dbReference>
<dbReference type="GO" id="GO:0046872">
    <property type="term" value="F:metal ion binding"/>
    <property type="evidence" value="ECO:0007669"/>
    <property type="project" value="UniProtKB-KW"/>
</dbReference>
<comment type="similarity">
    <text evidence="2 10">Belongs to the TRAFAC class TrmE-Era-EngA-EngB-Septin-like GTPase superfamily. EngB GTPase family.</text>
</comment>
<evidence type="ECO:0000256" key="9">
    <source>
        <dbReference type="ARBA" id="ARBA00023306"/>
    </source>
</evidence>
<dbReference type="OrthoDB" id="9804921at2"/>
<dbReference type="InterPro" id="IPR030393">
    <property type="entry name" value="G_ENGB_dom"/>
</dbReference>
<keyword evidence="13" id="KW-1185">Reference proteome</keyword>
<keyword evidence="9 10" id="KW-0131">Cell cycle</keyword>
<dbReference type="Gene3D" id="3.40.50.300">
    <property type="entry name" value="P-loop containing nucleotide triphosphate hydrolases"/>
    <property type="match status" value="1"/>
</dbReference>